<gene>
    <name evidence="2" type="ordered locus">Clos_2533</name>
</gene>
<dbReference type="OrthoDB" id="1954033at2"/>
<dbReference type="Pfam" id="PF10646">
    <property type="entry name" value="Germane"/>
    <property type="match status" value="1"/>
</dbReference>
<dbReference type="EMBL" id="CP000853">
    <property type="protein sequence ID" value="ABW20064.1"/>
    <property type="molecule type" value="Genomic_DNA"/>
</dbReference>
<evidence type="ECO:0000313" key="2">
    <source>
        <dbReference type="EMBL" id="ABW20064.1"/>
    </source>
</evidence>
<name>A8MJT2_ALKOO</name>
<organism evidence="2 3">
    <name type="scientific">Alkaliphilus oremlandii (strain OhILAs)</name>
    <name type="common">Clostridium oremlandii (strain OhILAs)</name>
    <dbReference type="NCBI Taxonomy" id="350688"/>
    <lineage>
        <taxon>Bacteria</taxon>
        <taxon>Bacillati</taxon>
        <taxon>Bacillota</taxon>
        <taxon>Clostridia</taxon>
        <taxon>Peptostreptococcales</taxon>
        <taxon>Natronincolaceae</taxon>
        <taxon>Alkaliphilus</taxon>
    </lineage>
</organism>
<dbReference type="eggNOG" id="COG5401">
    <property type="taxonomic scope" value="Bacteria"/>
</dbReference>
<proteinExistence type="predicted"/>
<dbReference type="InterPro" id="IPR019606">
    <property type="entry name" value="GerMN"/>
</dbReference>
<sequence>MNMKIKKIGIFLIIGVMAVALFGCKAKQPGGNPGKDDEVIEPAPEGTEKTVIKLYFANEEYIVTGNEDLDEVVVVEREIELDEKPVAEVVLEELKKDPESDKFRTLVSKLKVLGIETKGDTVYVNISSENLNGGSMEEMLLLNQIVYSLTELEDVEAVQFLVDGEIRETLMGHIEIDKPIRR</sequence>
<dbReference type="PROSITE" id="PS51257">
    <property type="entry name" value="PROKAR_LIPOPROTEIN"/>
    <property type="match status" value="1"/>
</dbReference>
<evidence type="ECO:0000313" key="3">
    <source>
        <dbReference type="Proteomes" id="UP000000269"/>
    </source>
</evidence>
<dbReference type="KEGG" id="aoe:Clos_2533"/>
<dbReference type="SMART" id="SM00909">
    <property type="entry name" value="Germane"/>
    <property type="match status" value="1"/>
</dbReference>
<dbReference type="RefSeq" id="WP_012160371.1">
    <property type="nucleotide sequence ID" value="NC_009922.1"/>
</dbReference>
<dbReference type="HOGENOM" id="CLU_080926_0_1_9"/>
<feature type="domain" description="GerMN" evidence="1">
    <location>
        <begin position="87"/>
        <end position="171"/>
    </location>
</feature>
<dbReference type="Proteomes" id="UP000000269">
    <property type="component" value="Chromosome"/>
</dbReference>
<dbReference type="AlphaFoldDB" id="A8MJT2"/>
<protein>
    <recommendedName>
        <fullName evidence="1">GerMN domain-containing protein</fullName>
    </recommendedName>
</protein>
<evidence type="ECO:0000259" key="1">
    <source>
        <dbReference type="SMART" id="SM00909"/>
    </source>
</evidence>
<keyword evidence="3" id="KW-1185">Reference proteome</keyword>
<accession>A8MJT2</accession>
<reference evidence="3" key="1">
    <citation type="submission" date="2007-10" db="EMBL/GenBank/DDBJ databases">
        <title>Complete genome of Alkaliphilus oremlandii OhILAs.</title>
        <authorList>
            <person name="Copeland A."/>
            <person name="Lucas S."/>
            <person name="Lapidus A."/>
            <person name="Barry K."/>
            <person name="Detter J.C."/>
            <person name="Glavina del Rio T."/>
            <person name="Hammon N."/>
            <person name="Israni S."/>
            <person name="Dalin E."/>
            <person name="Tice H."/>
            <person name="Pitluck S."/>
            <person name="Chain P."/>
            <person name="Malfatti S."/>
            <person name="Shin M."/>
            <person name="Vergez L."/>
            <person name="Schmutz J."/>
            <person name="Larimer F."/>
            <person name="Land M."/>
            <person name="Hauser L."/>
            <person name="Kyrpides N."/>
            <person name="Mikhailova N."/>
            <person name="Stolz J.F."/>
            <person name="Dawson A."/>
            <person name="Fisher E."/>
            <person name="Crable B."/>
            <person name="Perera E."/>
            <person name="Lisak J."/>
            <person name="Ranganathan M."/>
            <person name="Basu P."/>
            <person name="Richardson P."/>
        </authorList>
    </citation>
    <scope>NUCLEOTIDE SEQUENCE [LARGE SCALE GENOMIC DNA]</scope>
    <source>
        <strain evidence="3">OhILAs</strain>
    </source>
</reference>
<dbReference type="STRING" id="350688.Clos_2533"/>